<keyword evidence="3" id="KW-1185">Reference proteome</keyword>
<dbReference type="Pfam" id="PF14300">
    <property type="entry name" value="DMP19"/>
    <property type="match status" value="1"/>
</dbReference>
<protein>
    <submittedName>
        <fullName evidence="2">DUF4375 domain-containing protein</fullName>
    </submittedName>
</protein>
<evidence type="ECO:0000313" key="3">
    <source>
        <dbReference type="Proteomes" id="UP001311730"/>
    </source>
</evidence>
<comment type="caution">
    <text evidence="2">The sequence shown here is derived from an EMBL/GenBank/DDBJ whole genome shotgun (WGS) entry which is preliminary data.</text>
</comment>
<dbReference type="RefSeq" id="WP_323982934.1">
    <property type="nucleotide sequence ID" value="NZ_JAYKBW010000004.1"/>
</dbReference>
<name>A0ABU5Z856_9FLAO</name>
<dbReference type="EMBL" id="JAYKBW010000004">
    <property type="protein sequence ID" value="MEB3074558.1"/>
    <property type="molecule type" value="Genomic_DNA"/>
</dbReference>
<organism evidence="2 3">
    <name type="scientific">Capnocytophaga gingivalis</name>
    <dbReference type="NCBI Taxonomy" id="1017"/>
    <lineage>
        <taxon>Bacteria</taxon>
        <taxon>Pseudomonadati</taxon>
        <taxon>Bacteroidota</taxon>
        <taxon>Flavobacteriia</taxon>
        <taxon>Flavobacteriales</taxon>
        <taxon>Flavobacteriaceae</taxon>
        <taxon>Capnocytophaga</taxon>
    </lineage>
</organism>
<dbReference type="Proteomes" id="UP001311730">
    <property type="component" value="Unassembled WGS sequence"/>
</dbReference>
<feature type="domain" description="DNA mimic protein DMP19 C-terminal" evidence="1">
    <location>
        <begin position="39"/>
        <end position="157"/>
    </location>
</feature>
<reference evidence="2 3" key="1">
    <citation type="submission" date="2023-12" db="EMBL/GenBank/DDBJ databases">
        <title>Genomic sequences of Capnocytophaga and Parvimonas strains.</title>
        <authorList>
            <person name="Watt R.M."/>
            <person name="Wang M."/>
            <person name="Yang T."/>
            <person name="Tong W.M."/>
        </authorList>
    </citation>
    <scope>NUCLEOTIDE SEQUENCE [LARGE SCALE GENOMIC DNA]</scope>
    <source>
        <strain evidence="2 3">CCUG 13096</strain>
    </source>
</reference>
<evidence type="ECO:0000313" key="2">
    <source>
        <dbReference type="EMBL" id="MEB3074558.1"/>
    </source>
</evidence>
<accession>A0ABU5Z856</accession>
<gene>
    <name evidence="2" type="ORF">VJJ08_04470</name>
</gene>
<sequence>MLPEIQLSEIQEKAKQEDPMEFLFVFINAYIDLERQGADLTVSQQSLLAFNDMFREIFNGGSIQLIMNGCGERVFLSPLAESLEKWGAYNIADIVRKGKVLYEIHKEEIEGADDISDEEFEEFYEKYPEFDDLDQDYCDFMDDTEDSENIKQYIWEHLDEFAQVKKQ</sequence>
<dbReference type="Gene3D" id="1.20.1420.60">
    <property type="match status" value="1"/>
</dbReference>
<proteinExistence type="predicted"/>
<evidence type="ECO:0000259" key="1">
    <source>
        <dbReference type="Pfam" id="PF14300"/>
    </source>
</evidence>
<dbReference type="InterPro" id="IPR025402">
    <property type="entry name" value="DMP19_C"/>
</dbReference>